<dbReference type="AlphaFoldDB" id="A0A8J5FDC0"/>
<keyword evidence="8" id="KW-1185">Reference proteome</keyword>
<dbReference type="PANTHER" id="PTHR10772">
    <property type="entry name" value="10 KDA HEAT SHOCK PROTEIN"/>
    <property type="match status" value="1"/>
</dbReference>
<dbReference type="FunFam" id="2.30.33.40:FF:000001">
    <property type="entry name" value="10 kDa chaperonin"/>
    <property type="match status" value="2"/>
</dbReference>
<protein>
    <recommendedName>
        <fullName evidence="4">20 kDa chaperonin, chloroplastic</fullName>
    </recommendedName>
    <alternativeName>
        <fullName evidence="3">Chaperonin 10</fullName>
    </alternativeName>
    <alternativeName>
        <fullName evidence="5">Protein Cpn21</fullName>
    </alternativeName>
</protein>
<dbReference type="HAMAP" id="MF_00580">
    <property type="entry name" value="CH10"/>
    <property type="match status" value="2"/>
</dbReference>
<dbReference type="SUPFAM" id="SSF50129">
    <property type="entry name" value="GroES-like"/>
    <property type="match status" value="2"/>
</dbReference>
<dbReference type="GO" id="GO:0005524">
    <property type="term" value="F:ATP binding"/>
    <property type="evidence" value="ECO:0007669"/>
    <property type="project" value="InterPro"/>
</dbReference>
<dbReference type="NCBIfam" id="NF001531">
    <property type="entry name" value="PRK00364.2-2"/>
    <property type="match status" value="1"/>
</dbReference>
<evidence type="ECO:0000313" key="7">
    <source>
        <dbReference type="EMBL" id="KAG6485604.1"/>
    </source>
</evidence>
<sequence length="269" mass="28315">MAALQPFSCGVVGARSFPLFEGLRLAPTAARTSSCAGARGMALKRSFSGLVVKAATVIAPKYTSIQPVGDRVLVKIKSSEEQTSGGILLPTTAQTKPQSGEVVAVGEGRTIGKIEIKIGIEAGKQVVYSKYAGTELEFHGSNHLLLKEDDLIGILETDDIKDLKPLNDRVLIKVCFKTCCSFSYVVAEAEEKTAGGLLLTQATKEKPSVGTVIAVGPGNLDPEGNRTPLKLEAGSNVMFSKYAGSEFKSSDGAEFIVLRASDVMASLSS</sequence>
<evidence type="ECO:0000256" key="6">
    <source>
        <dbReference type="RuleBase" id="RU003479"/>
    </source>
</evidence>
<dbReference type="Pfam" id="PF00166">
    <property type="entry name" value="Cpn10"/>
    <property type="match status" value="2"/>
</dbReference>
<proteinExistence type="inferred from homology"/>
<evidence type="ECO:0000256" key="3">
    <source>
        <dbReference type="ARBA" id="ARBA00031971"/>
    </source>
</evidence>
<accession>A0A8J5FDC0</accession>
<dbReference type="PRINTS" id="PR00297">
    <property type="entry name" value="CHAPERONIN10"/>
</dbReference>
<dbReference type="InterPro" id="IPR011032">
    <property type="entry name" value="GroES-like_sf"/>
</dbReference>
<dbReference type="SMART" id="SM00883">
    <property type="entry name" value="Cpn10"/>
    <property type="match status" value="2"/>
</dbReference>
<organism evidence="7 8">
    <name type="scientific">Zingiber officinale</name>
    <name type="common">Ginger</name>
    <name type="synonym">Amomum zingiber</name>
    <dbReference type="NCBI Taxonomy" id="94328"/>
    <lineage>
        <taxon>Eukaryota</taxon>
        <taxon>Viridiplantae</taxon>
        <taxon>Streptophyta</taxon>
        <taxon>Embryophyta</taxon>
        <taxon>Tracheophyta</taxon>
        <taxon>Spermatophyta</taxon>
        <taxon>Magnoliopsida</taxon>
        <taxon>Liliopsida</taxon>
        <taxon>Zingiberales</taxon>
        <taxon>Zingiberaceae</taxon>
        <taxon>Zingiber</taxon>
    </lineage>
</organism>
<dbReference type="GO" id="GO:0051082">
    <property type="term" value="F:unfolded protein binding"/>
    <property type="evidence" value="ECO:0007669"/>
    <property type="project" value="TreeGrafter"/>
</dbReference>
<dbReference type="InterPro" id="IPR020818">
    <property type="entry name" value="Chaperonin_GroES"/>
</dbReference>
<dbReference type="Gene3D" id="2.30.33.40">
    <property type="entry name" value="GroES chaperonin"/>
    <property type="match status" value="2"/>
</dbReference>
<comment type="similarity">
    <text evidence="1 6">Belongs to the GroES chaperonin family.</text>
</comment>
<dbReference type="Proteomes" id="UP000734854">
    <property type="component" value="Unassembled WGS sequence"/>
</dbReference>
<name>A0A8J5FDC0_ZINOF</name>
<dbReference type="InterPro" id="IPR037124">
    <property type="entry name" value="Chaperonin_GroES_sf"/>
</dbReference>
<reference evidence="7 8" key="1">
    <citation type="submission" date="2020-08" db="EMBL/GenBank/DDBJ databases">
        <title>Plant Genome Project.</title>
        <authorList>
            <person name="Zhang R.-G."/>
        </authorList>
    </citation>
    <scope>NUCLEOTIDE SEQUENCE [LARGE SCALE GENOMIC DNA]</scope>
    <source>
        <tissue evidence="7">Rhizome</tissue>
    </source>
</reference>
<dbReference type="EMBL" id="JACMSC010000015">
    <property type="protein sequence ID" value="KAG6485604.1"/>
    <property type="molecule type" value="Genomic_DNA"/>
</dbReference>
<evidence type="ECO:0000256" key="2">
    <source>
        <dbReference type="ARBA" id="ARBA00023186"/>
    </source>
</evidence>
<dbReference type="CDD" id="cd00320">
    <property type="entry name" value="cpn10"/>
    <property type="match status" value="2"/>
</dbReference>
<dbReference type="GO" id="GO:0051087">
    <property type="term" value="F:protein-folding chaperone binding"/>
    <property type="evidence" value="ECO:0007669"/>
    <property type="project" value="TreeGrafter"/>
</dbReference>
<dbReference type="InterPro" id="IPR017416">
    <property type="entry name" value="Cpn20"/>
</dbReference>
<gene>
    <name evidence="7" type="ORF">ZIOFF_054167</name>
</gene>
<evidence type="ECO:0000256" key="1">
    <source>
        <dbReference type="ARBA" id="ARBA00006975"/>
    </source>
</evidence>
<dbReference type="GO" id="GO:0009507">
    <property type="term" value="C:chloroplast"/>
    <property type="evidence" value="ECO:0007669"/>
    <property type="project" value="TreeGrafter"/>
</dbReference>
<dbReference type="GO" id="GO:0046914">
    <property type="term" value="F:transition metal ion binding"/>
    <property type="evidence" value="ECO:0007669"/>
    <property type="project" value="InterPro"/>
</dbReference>
<comment type="caution">
    <text evidence="7">The sequence shown here is derived from an EMBL/GenBank/DDBJ whole genome shotgun (WGS) entry which is preliminary data.</text>
</comment>
<evidence type="ECO:0000256" key="4">
    <source>
        <dbReference type="ARBA" id="ARBA00073031"/>
    </source>
</evidence>
<evidence type="ECO:0000256" key="5">
    <source>
        <dbReference type="ARBA" id="ARBA00079398"/>
    </source>
</evidence>
<keyword evidence="2 6" id="KW-0143">Chaperone</keyword>
<dbReference type="GO" id="GO:0005739">
    <property type="term" value="C:mitochondrion"/>
    <property type="evidence" value="ECO:0007669"/>
    <property type="project" value="TreeGrafter"/>
</dbReference>
<evidence type="ECO:0000313" key="8">
    <source>
        <dbReference type="Proteomes" id="UP000734854"/>
    </source>
</evidence>
<dbReference type="GO" id="GO:0044183">
    <property type="term" value="F:protein folding chaperone"/>
    <property type="evidence" value="ECO:0007669"/>
    <property type="project" value="InterPro"/>
</dbReference>
<dbReference type="PIRSF" id="PIRSF038157">
    <property type="entry name" value="Chaperonin_21_chloroplast"/>
    <property type="match status" value="1"/>
</dbReference>
<dbReference type="PANTHER" id="PTHR10772:SF40">
    <property type="entry name" value="(RAPE) HYPOTHETICAL PROTEIN"/>
    <property type="match status" value="1"/>
</dbReference>